<proteinExistence type="predicted"/>
<dbReference type="PANTHER" id="PTHR42877">
    <property type="entry name" value="L-ORNITHINE N(5)-MONOOXYGENASE-RELATED"/>
    <property type="match status" value="1"/>
</dbReference>
<accession>A0ABM8CXS2</accession>
<reference evidence="2 3" key="1">
    <citation type="submission" date="2022-11" db="EMBL/GenBank/DDBJ databases">
        <title>Genome Sequencing of Nocardia sp. ON39_IFM12276 and assembly.</title>
        <authorList>
            <person name="Shimojima M."/>
            <person name="Toyokawa M."/>
            <person name="Uesaka K."/>
        </authorList>
    </citation>
    <scope>NUCLEOTIDE SEQUENCE [LARGE SCALE GENOMIC DNA]</scope>
    <source>
        <strain evidence="2 3">IFM 12276</strain>
    </source>
</reference>
<sequence length="523" mass="57141">MANAMTCKVAVVGAGFGGIGMGVELRRAGITDFVIFDRGGDVGGVWRDNTYPGCSCDVPSHLYSFSFAPYRSRRIRFPRQAEILDYLRGVVADHGLAPHLRLGTAISEATYLETRGGWELVTSEGQRVHAEVVVFAVGQLHRPNIPDLPGRADFAGPSFHSARWDHGQDLRGLEVAVIGTGSSAAQMLPALAATARRVRVFQRTPHWVLPKPPADFGPLARAALRLPGAHCLYRRALYYGADAVLAPIMHRGWSARPAEWAARGYLRSRIADPELRAKLTPDYPIGGKRIIFDSHYYSTLTRENVELVTAPISRITRDGLRTADGAFHRADVIVYATGFRAPEFLVPITVRGRGGALLHDEWRAGAAALLGVAVPGYPNAFLIAGPNSFNPAGSNPGMKECQIDYIIRCLRWRDRIGASAVEVRAGAMRAHRQWIEAALAKTVWPAVGPSWYKHESGRVTNPWPSSARAFDRALRRPPSESFRVVLPDPATPDGKLPKRAKRRRNRAGPMPSAPEPTAGIGTE</sequence>
<feature type="region of interest" description="Disordered" evidence="1">
    <location>
        <begin position="480"/>
        <end position="523"/>
    </location>
</feature>
<gene>
    <name evidence="2" type="primary">hapE</name>
    <name evidence="2" type="ORF">IFM12276_28390</name>
</gene>
<dbReference type="RefSeq" id="WP_281880002.1">
    <property type="nucleotide sequence ID" value="NZ_AP026978.1"/>
</dbReference>
<dbReference type="PANTHER" id="PTHR42877:SF4">
    <property type="entry name" value="FAD_NAD(P)-BINDING DOMAIN-CONTAINING PROTEIN-RELATED"/>
    <property type="match status" value="1"/>
</dbReference>
<evidence type="ECO:0000313" key="2">
    <source>
        <dbReference type="EMBL" id="BDT99810.1"/>
    </source>
</evidence>
<dbReference type="Proteomes" id="UP001317870">
    <property type="component" value="Chromosome"/>
</dbReference>
<name>A0ABM8CXS2_9NOCA</name>
<evidence type="ECO:0000256" key="1">
    <source>
        <dbReference type="SAM" id="MobiDB-lite"/>
    </source>
</evidence>
<dbReference type="Gene3D" id="3.50.50.60">
    <property type="entry name" value="FAD/NAD(P)-binding domain"/>
    <property type="match status" value="2"/>
</dbReference>
<keyword evidence="3" id="KW-1185">Reference proteome</keyword>
<organism evidence="2 3">
    <name type="scientific">Nocardia sputorum</name>
    <dbReference type="NCBI Taxonomy" id="2984338"/>
    <lineage>
        <taxon>Bacteria</taxon>
        <taxon>Bacillati</taxon>
        <taxon>Actinomycetota</taxon>
        <taxon>Actinomycetes</taxon>
        <taxon>Mycobacteriales</taxon>
        <taxon>Nocardiaceae</taxon>
        <taxon>Nocardia</taxon>
    </lineage>
</organism>
<dbReference type="InterPro" id="IPR051209">
    <property type="entry name" value="FAD-bind_Monooxygenase_sf"/>
</dbReference>
<evidence type="ECO:0000313" key="3">
    <source>
        <dbReference type="Proteomes" id="UP001317870"/>
    </source>
</evidence>
<dbReference type="Pfam" id="PF13738">
    <property type="entry name" value="Pyr_redox_3"/>
    <property type="match status" value="1"/>
</dbReference>
<keyword evidence="2" id="KW-0503">Monooxygenase</keyword>
<dbReference type="GO" id="GO:0004497">
    <property type="term" value="F:monooxygenase activity"/>
    <property type="evidence" value="ECO:0007669"/>
    <property type="project" value="UniProtKB-KW"/>
</dbReference>
<keyword evidence="2" id="KW-0560">Oxidoreductase</keyword>
<protein>
    <submittedName>
        <fullName evidence="2">4-hydroxyacetophenone monooxygenase</fullName>
    </submittedName>
</protein>
<dbReference type="InterPro" id="IPR036188">
    <property type="entry name" value="FAD/NAD-bd_sf"/>
</dbReference>
<dbReference type="SUPFAM" id="SSF51905">
    <property type="entry name" value="FAD/NAD(P)-binding domain"/>
    <property type="match status" value="1"/>
</dbReference>
<feature type="compositionally biased region" description="Basic residues" evidence="1">
    <location>
        <begin position="497"/>
        <end position="506"/>
    </location>
</feature>
<dbReference type="EMBL" id="AP026978">
    <property type="protein sequence ID" value="BDT99810.1"/>
    <property type="molecule type" value="Genomic_DNA"/>
</dbReference>